<dbReference type="AlphaFoldDB" id="A0A2S5ZWS8"/>
<sequence>MIIIFRLAELTPAVRRAGSPARRDTIARAGRPPRGTDKPPPPEHSEFRSGDHRDAGATAWHTPAAAYFPGACGDEIVTSSVGGGRCP</sequence>
<dbReference type="Proteomes" id="UP000238356">
    <property type="component" value="Unassembled WGS sequence"/>
</dbReference>
<gene>
    <name evidence="2" type="ORF">C5F51_32675</name>
</gene>
<evidence type="ECO:0000313" key="2">
    <source>
        <dbReference type="EMBL" id="PPJ21955.1"/>
    </source>
</evidence>
<feature type="region of interest" description="Disordered" evidence="1">
    <location>
        <begin position="14"/>
        <end position="58"/>
    </location>
</feature>
<proteinExistence type="predicted"/>
<evidence type="ECO:0000313" key="3">
    <source>
        <dbReference type="Proteomes" id="UP000238356"/>
    </source>
</evidence>
<reference evidence="2 3" key="1">
    <citation type="submission" date="2018-02" db="EMBL/GenBank/DDBJ databases">
        <title>8 Nocardia nova and 1 Nocardia cyriacigeorgica strain used for evolution to TMP-SMX.</title>
        <authorList>
            <person name="Mehta H."/>
            <person name="Weng J."/>
            <person name="Shamoo Y."/>
        </authorList>
    </citation>
    <scope>NUCLEOTIDE SEQUENCE [LARGE SCALE GENOMIC DNA]</scope>
    <source>
        <strain evidence="2 3">BAA2227</strain>
    </source>
</reference>
<organism evidence="2 3">
    <name type="scientific">Nocardia nova</name>
    <dbReference type="NCBI Taxonomy" id="37330"/>
    <lineage>
        <taxon>Bacteria</taxon>
        <taxon>Bacillati</taxon>
        <taxon>Actinomycetota</taxon>
        <taxon>Actinomycetes</taxon>
        <taxon>Mycobacteriales</taxon>
        <taxon>Nocardiaceae</taxon>
        <taxon>Nocardia</taxon>
    </lineage>
</organism>
<comment type="caution">
    <text evidence="2">The sequence shown here is derived from an EMBL/GenBank/DDBJ whole genome shotgun (WGS) entry which is preliminary data.</text>
</comment>
<evidence type="ECO:0000256" key="1">
    <source>
        <dbReference type="SAM" id="MobiDB-lite"/>
    </source>
</evidence>
<accession>A0A2S5ZWS8</accession>
<dbReference type="EMBL" id="PSZD01000033">
    <property type="protein sequence ID" value="PPJ21955.1"/>
    <property type="molecule type" value="Genomic_DNA"/>
</dbReference>
<protein>
    <submittedName>
        <fullName evidence="2">Uncharacterized protein</fullName>
    </submittedName>
</protein>
<feature type="compositionally biased region" description="Basic and acidic residues" evidence="1">
    <location>
        <begin position="34"/>
        <end position="55"/>
    </location>
</feature>
<keyword evidence="3" id="KW-1185">Reference proteome</keyword>
<name>A0A2S5ZWS8_9NOCA</name>